<dbReference type="InterPro" id="IPR003959">
    <property type="entry name" value="ATPase_AAA_core"/>
</dbReference>
<proteinExistence type="predicted"/>
<feature type="coiled-coil region" evidence="1">
    <location>
        <begin position="463"/>
        <end position="497"/>
    </location>
</feature>
<dbReference type="GO" id="GO:0016887">
    <property type="term" value="F:ATP hydrolysis activity"/>
    <property type="evidence" value="ECO:0007669"/>
    <property type="project" value="InterPro"/>
</dbReference>
<evidence type="ECO:0000313" key="3">
    <source>
        <dbReference type="EMBL" id="XDO96277.1"/>
    </source>
</evidence>
<dbReference type="GO" id="GO:0005524">
    <property type="term" value="F:ATP binding"/>
    <property type="evidence" value="ECO:0007669"/>
    <property type="project" value="InterPro"/>
</dbReference>
<evidence type="ECO:0000259" key="2">
    <source>
        <dbReference type="Pfam" id="PF13304"/>
    </source>
</evidence>
<keyword evidence="1" id="KW-0175">Coiled coil</keyword>
<evidence type="ECO:0000256" key="1">
    <source>
        <dbReference type="SAM" id="Coils"/>
    </source>
</evidence>
<dbReference type="EMBL" id="CP158375">
    <property type="protein sequence ID" value="XDO96277.1"/>
    <property type="molecule type" value="Genomic_DNA"/>
</dbReference>
<dbReference type="AlphaFoldDB" id="A0AB39KRP3"/>
<dbReference type="Gene3D" id="3.40.50.300">
    <property type="entry name" value="P-loop containing nucleotide triphosphate hydrolases"/>
    <property type="match status" value="1"/>
</dbReference>
<dbReference type="InterPro" id="IPR027417">
    <property type="entry name" value="P-loop_NTPase"/>
</dbReference>
<dbReference type="Pfam" id="PF13304">
    <property type="entry name" value="AAA_21"/>
    <property type="match status" value="1"/>
</dbReference>
<feature type="domain" description="ATPase AAA-type core" evidence="2">
    <location>
        <begin position="854"/>
        <end position="925"/>
    </location>
</feature>
<name>A0AB39KRP3_9CAUL</name>
<dbReference type="RefSeq" id="WP_369059131.1">
    <property type="nucleotide sequence ID" value="NZ_CP158375.1"/>
</dbReference>
<dbReference type="InterPro" id="IPR054787">
    <property type="entry name" value="TrlF_ATPase"/>
</dbReference>
<dbReference type="SUPFAM" id="SSF52540">
    <property type="entry name" value="P-loop containing nucleoside triphosphate hydrolases"/>
    <property type="match status" value="1"/>
</dbReference>
<organism evidence="3">
    <name type="scientific">Caulobacter sp. 73W</name>
    <dbReference type="NCBI Taxonomy" id="3161137"/>
    <lineage>
        <taxon>Bacteria</taxon>
        <taxon>Pseudomonadati</taxon>
        <taxon>Pseudomonadota</taxon>
        <taxon>Alphaproteobacteria</taxon>
        <taxon>Caulobacterales</taxon>
        <taxon>Caulobacteraceae</taxon>
        <taxon>Caulobacter</taxon>
    </lineage>
</organism>
<accession>A0AB39KRP3</accession>
<gene>
    <name evidence="3" type="ORF">ABOZ73_16075</name>
</gene>
<dbReference type="NCBIfam" id="NF045780">
    <property type="entry name" value="TrlF_fam_ATP"/>
    <property type="match status" value="1"/>
</dbReference>
<reference evidence="3" key="1">
    <citation type="submission" date="2024-06" db="EMBL/GenBank/DDBJ databases">
        <title>Caulobacter inopinatus, sp. nov.</title>
        <authorList>
            <person name="Donachie S.P."/>
        </authorList>
    </citation>
    <scope>NUCLEOTIDE SEQUENCE</scope>
    <source>
        <strain evidence="3">73W</strain>
    </source>
</reference>
<protein>
    <submittedName>
        <fullName evidence="3">TrlF family AAA-like ATPase</fullName>
    </submittedName>
</protein>
<sequence>MGRYRTGERDPEGSVWRRWEPHIHPPGTLFNDQYPAGDKGWDAYLKLIEGADLPVTAVGVTDYFGLWTYETFLERARGRIPGVTLVFPNVELRLNISTQKGPSINLHLLVSPDDPEHVAKTNQFLKGLTFEAFETTFHCDPDDLRRLGRRYNPAQTDDQAALADGANQFKADFKQLRTAWRQNAWIQENALIAVAGSNRDGTAGLGGDPALDTLRAEIELFAHIVFASTPRQRLFWLGKDGVSVDDLESRYNGRKPCLHGSDAHGLQKVLNPDLDRRCWIKGDAVFESLRQAALEPEDRVFIGAEPPKGALPSQVMTGLEVRDADWLPAAAMPLNGGLICVIGARGSGKTALADLVAAGAYASQPNEQSFLHRARPRLKNEVAALSWLDGGSTNNSLTMTDVEAFFDAPRVQYLSQQFVDRLCAADGVTSELMAEIHRVIYQAHAPDDRLGATDFDELLDAKAARARASHERHAETLNALSNEIEQEREKHAALAGLKVQRENLLGSAARQKTDRAALITQGDAERAAALDAVSRAVEARAQVLESQERRRNAVLALKEEVAAFRTVAAASHLRQLRAKHSEAALSDPEWDRFKLDYSGDVDGAIQSALSQADAEITALRGVAPVGAGPHVQTGADMSKLTLAVLRAEQTRLQALVGVDRERAKRYDNLTQRIIADEAAAAKVEREIAQAEGAQDRISTLLEDRKAAYRGVFAALIEEQAQLSDLYAPLAARLDGEQGALAKLAFVVRRAADVQTWADAGEELLDVRKQGAFRGRGTLAAAATLALKEVWETGTAEEVAEAMATFFQTHRQDFLDQANVDRTDRATFRKWAASLMRWLYGVGHIRVAYSVQYDTTDIEQLSPGTRGIVLLLLYLAIDREDLRPLIIDQPEENLDPKSIFDELVPRFRFAKTRRQVLIVTHNANLVVNTDADQVVVATCYPRQGTVLPEIRYVSGGLENPVIRQSVCEILEGGEAAFKERARRLRVRIPREPDSAATS</sequence>